<gene>
    <name evidence="4" type="ORF">QGM71_12240</name>
</gene>
<dbReference type="GO" id="GO:0016787">
    <property type="term" value="F:hydrolase activity"/>
    <property type="evidence" value="ECO:0007669"/>
    <property type="project" value="UniProtKB-KW"/>
</dbReference>
<sequence length="292" mass="33031">MDNELKKPIDFVNIEGQKLHVNIIGDGEAIVFLHGGPGSEHRFFLPHVLPLAQKFKLVLYDQRGCGKSEHAKSNTYSMIDEVKTLELLRKELKLEKMNLFGESWGSMLALLYATTYPARVNKILLTAAIGVTAKGYKTFEKELLKKISLKDKIKFFKADKKMKKGSGTYEDILNILDPYYVFSVDILKRKEKSSINSFVNQLIGEDIKNNYDLGSEVHKLSEIPILVAQGSHDIITPAKIKELLIKYIPHAKLIEIENCGHWTVVEKPDKMNTLAENFFGPPLVRTGALTEQ</sequence>
<dbReference type="InterPro" id="IPR029058">
    <property type="entry name" value="AB_hydrolase_fold"/>
</dbReference>
<dbReference type="SUPFAM" id="SSF53474">
    <property type="entry name" value="alpha/beta-Hydrolases"/>
    <property type="match status" value="1"/>
</dbReference>
<dbReference type="Gene3D" id="3.40.50.1820">
    <property type="entry name" value="alpha/beta hydrolase"/>
    <property type="match status" value="1"/>
</dbReference>
<comment type="similarity">
    <text evidence="1">Belongs to the peptidase S33 family.</text>
</comment>
<dbReference type="Pfam" id="PF00561">
    <property type="entry name" value="Abhydrolase_1"/>
    <property type="match status" value="1"/>
</dbReference>
<reference evidence="4 5" key="1">
    <citation type="journal article" date="2024" name="Int. J. Syst. Evol. Microbiol.">
        <title>Virgibacillus tibetensis sp. nov., isolated from salt lake on the Tibetan Plateau of China.</title>
        <authorList>
            <person name="Phurbu D."/>
            <person name="Liu Z.-X."/>
            <person name="Wang R."/>
            <person name="Zheng Y.-Y."/>
            <person name="Liu H.-C."/>
            <person name="Zhou Y.-G."/>
            <person name="Yu Y.-J."/>
            <person name="Li A.-H."/>
        </authorList>
    </citation>
    <scope>NUCLEOTIDE SEQUENCE [LARGE SCALE GENOMIC DNA]</scope>
    <source>
        <strain evidence="4 5">C22-A2</strain>
    </source>
</reference>
<evidence type="ECO:0000256" key="2">
    <source>
        <dbReference type="ARBA" id="ARBA00022801"/>
    </source>
</evidence>
<evidence type="ECO:0000256" key="1">
    <source>
        <dbReference type="ARBA" id="ARBA00010088"/>
    </source>
</evidence>
<dbReference type="InterPro" id="IPR002410">
    <property type="entry name" value="Peptidase_S33"/>
</dbReference>
<protein>
    <submittedName>
        <fullName evidence="4">Alpha/beta hydrolase</fullName>
    </submittedName>
</protein>
<proteinExistence type="inferred from homology"/>
<feature type="domain" description="AB hydrolase-1" evidence="3">
    <location>
        <begin position="29"/>
        <end position="268"/>
    </location>
</feature>
<dbReference type="PANTHER" id="PTHR43798">
    <property type="entry name" value="MONOACYLGLYCEROL LIPASE"/>
    <property type="match status" value="1"/>
</dbReference>
<name>A0ABU6KGK1_9BACI</name>
<evidence type="ECO:0000259" key="3">
    <source>
        <dbReference type="Pfam" id="PF00561"/>
    </source>
</evidence>
<comment type="caution">
    <text evidence="4">The sequence shown here is derived from an EMBL/GenBank/DDBJ whole genome shotgun (WGS) entry which is preliminary data.</text>
</comment>
<accession>A0ABU6KGK1</accession>
<evidence type="ECO:0000313" key="4">
    <source>
        <dbReference type="EMBL" id="MEC5424261.1"/>
    </source>
</evidence>
<keyword evidence="2 4" id="KW-0378">Hydrolase</keyword>
<organism evidence="4 5">
    <name type="scientific">Virgibacillus tibetensis</name>
    <dbReference type="NCBI Taxonomy" id="3042313"/>
    <lineage>
        <taxon>Bacteria</taxon>
        <taxon>Bacillati</taxon>
        <taxon>Bacillota</taxon>
        <taxon>Bacilli</taxon>
        <taxon>Bacillales</taxon>
        <taxon>Bacillaceae</taxon>
        <taxon>Virgibacillus</taxon>
    </lineage>
</organism>
<keyword evidence="5" id="KW-1185">Reference proteome</keyword>
<dbReference type="InterPro" id="IPR050266">
    <property type="entry name" value="AB_hydrolase_sf"/>
</dbReference>
<dbReference type="PRINTS" id="PR00793">
    <property type="entry name" value="PROAMNOPTASE"/>
</dbReference>
<dbReference type="EMBL" id="JARZFX010000005">
    <property type="protein sequence ID" value="MEC5424261.1"/>
    <property type="molecule type" value="Genomic_DNA"/>
</dbReference>
<evidence type="ECO:0000313" key="5">
    <source>
        <dbReference type="Proteomes" id="UP001335737"/>
    </source>
</evidence>
<dbReference type="RefSeq" id="WP_327607828.1">
    <property type="nucleotide sequence ID" value="NZ_JARZFX010000005.1"/>
</dbReference>
<dbReference type="Proteomes" id="UP001335737">
    <property type="component" value="Unassembled WGS sequence"/>
</dbReference>
<dbReference type="InterPro" id="IPR000073">
    <property type="entry name" value="AB_hydrolase_1"/>
</dbReference>
<dbReference type="PANTHER" id="PTHR43798:SF33">
    <property type="entry name" value="HYDROLASE, PUTATIVE (AFU_ORTHOLOGUE AFUA_2G14860)-RELATED"/>
    <property type="match status" value="1"/>
</dbReference>
<dbReference type="PRINTS" id="PR00111">
    <property type="entry name" value="ABHYDROLASE"/>
</dbReference>